<dbReference type="EMBL" id="VSRO01000001">
    <property type="protein sequence ID" value="TYK60197.1"/>
    <property type="molecule type" value="Genomic_DNA"/>
</dbReference>
<dbReference type="EMBL" id="VSRO01000010">
    <property type="protein sequence ID" value="TYK55966.1"/>
    <property type="molecule type" value="Genomic_DNA"/>
</dbReference>
<accession>A0A5D3GGX0</accession>
<evidence type="ECO:0000313" key="3">
    <source>
        <dbReference type="Proteomes" id="UP000324029"/>
    </source>
</evidence>
<reference evidence="2 3" key="2">
    <citation type="submission" date="2019-08" db="EMBL/GenBank/DDBJ databases">
        <authorList>
            <person name="Brilhante M."/>
            <person name="Perreten V."/>
        </authorList>
    </citation>
    <scope>NUCLEOTIDE SEQUENCE [LARGE SCALE GENOMIC DNA]</scope>
    <source>
        <strain evidence="2 3">MCP106</strain>
    </source>
</reference>
<dbReference type="RefSeq" id="WP_099601537.1">
    <property type="nucleotide sequence ID" value="NZ_VSRO01000001.1"/>
</dbReference>
<proteinExistence type="predicted"/>
<dbReference type="Proteomes" id="UP000324029">
    <property type="component" value="Unassembled WGS sequence"/>
</dbReference>
<sequence length="78" mass="8613">MTNRPTVRTSTGATVTLTIEISNIGSWGPDCKIDQVYRQAREEAIGRINRAFKDDQRGVRILGPVVVKAITTDVELRG</sequence>
<gene>
    <name evidence="2" type="ORF">FXO26_03515</name>
    <name evidence="1" type="ORF">FXO26_19625</name>
</gene>
<reference evidence="2 3" key="1">
    <citation type="submission" date="2019-08" db="EMBL/GenBank/DDBJ databases">
        <title>Subclass B2 metallo-beta lactamase from Pseudomonas synxantha.</title>
        <authorList>
            <person name="Poirel L."/>
            <person name="Palmieri M."/>
            <person name="Masseron A."/>
            <person name="Perreten V."/>
            <person name="Nordman P."/>
        </authorList>
    </citation>
    <scope>NUCLEOTIDE SEQUENCE [LARGE SCALE GENOMIC DNA]</scope>
    <source>
        <strain evidence="2 3">MCP106</strain>
    </source>
</reference>
<comment type="caution">
    <text evidence="2">The sequence shown here is derived from an EMBL/GenBank/DDBJ whole genome shotgun (WGS) entry which is preliminary data.</text>
</comment>
<dbReference type="AlphaFoldDB" id="A0A5D3GGX0"/>
<protein>
    <submittedName>
        <fullName evidence="2">Uncharacterized protein</fullName>
    </submittedName>
</protein>
<name>A0A5D3GGX0_9PSED</name>
<evidence type="ECO:0000313" key="1">
    <source>
        <dbReference type="EMBL" id="TYK55966.1"/>
    </source>
</evidence>
<evidence type="ECO:0000313" key="2">
    <source>
        <dbReference type="EMBL" id="TYK60197.1"/>
    </source>
</evidence>
<organism evidence="2 3">
    <name type="scientific">Pseudomonas synxantha</name>
    <dbReference type="NCBI Taxonomy" id="47883"/>
    <lineage>
        <taxon>Bacteria</taxon>
        <taxon>Pseudomonadati</taxon>
        <taxon>Pseudomonadota</taxon>
        <taxon>Gammaproteobacteria</taxon>
        <taxon>Pseudomonadales</taxon>
        <taxon>Pseudomonadaceae</taxon>
        <taxon>Pseudomonas</taxon>
    </lineage>
</organism>